<feature type="compositionally biased region" description="Acidic residues" evidence="1">
    <location>
        <begin position="123"/>
        <end position="138"/>
    </location>
</feature>
<feature type="compositionally biased region" description="Acidic residues" evidence="1">
    <location>
        <begin position="89"/>
        <end position="105"/>
    </location>
</feature>
<feature type="region of interest" description="Disordered" evidence="1">
    <location>
        <begin position="78"/>
        <end position="138"/>
    </location>
</feature>
<protein>
    <submittedName>
        <fullName evidence="2">Uncharacterized protein</fullName>
    </submittedName>
</protein>
<feature type="compositionally biased region" description="Basic and acidic residues" evidence="1">
    <location>
        <begin position="106"/>
        <end position="122"/>
    </location>
</feature>
<reference evidence="2 3" key="1">
    <citation type="journal article" date="2018" name="Cell">
        <title>The Chara Genome: Secondary Complexity and Implications for Plant Terrestrialization.</title>
        <authorList>
            <person name="Nishiyama T."/>
            <person name="Sakayama H."/>
            <person name="Vries J.D."/>
            <person name="Buschmann H."/>
            <person name="Saint-Marcoux D."/>
            <person name="Ullrich K.K."/>
            <person name="Haas F.B."/>
            <person name="Vanderstraeten L."/>
            <person name="Becker D."/>
            <person name="Lang D."/>
            <person name="Vosolsobe S."/>
            <person name="Rombauts S."/>
            <person name="Wilhelmsson P.K.I."/>
            <person name="Janitza P."/>
            <person name="Kern R."/>
            <person name="Heyl A."/>
            <person name="Rumpler F."/>
            <person name="Villalobos L.I.A.C."/>
            <person name="Clay J.M."/>
            <person name="Skokan R."/>
            <person name="Toyoda A."/>
            <person name="Suzuki Y."/>
            <person name="Kagoshima H."/>
            <person name="Schijlen E."/>
            <person name="Tajeshwar N."/>
            <person name="Catarino B."/>
            <person name="Hetherington A.J."/>
            <person name="Saltykova A."/>
            <person name="Bonnot C."/>
            <person name="Breuninger H."/>
            <person name="Symeonidi A."/>
            <person name="Radhakrishnan G.V."/>
            <person name="Van Nieuwerburgh F."/>
            <person name="Deforce D."/>
            <person name="Chang C."/>
            <person name="Karol K.G."/>
            <person name="Hedrich R."/>
            <person name="Ulvskov P."/>
            <person name="Glockner G."/>
            <person name="Delwiche C.F."/>
            <person name="Petrasek J."/>
            <person name="Van de Peer Y."/>
            <person name="Friml J."/>
            <person name="Beilby M."/>
            <person name="Dolan L."/>
            <person name="Kohara Y."/>
            <person name="Sugano S."/>
            <person name="Fujiyama A."/>
            <person name="Delaux P.-M."/>
            <person name="Quint M."/>
            <person name="TheiBen G."/>
            <person name="Hagemann M."/>
            <person name="Harholt J."/>
            <person name="Dunand C."/>
            <person name="Zachgo S."/>
            <person name="Langdale J."/>
            <person name="Maumus F."/>
            <person name="Straeten D.V.D."/>
            <person name="Gould S.B."/>
            <person name="Rensing S.A."/>
        </authorList>
    </citation>
    <scope>NUCLEOTIDE SEQUENCE [LARGE SCALE GENOMIC DNA]</scope>
    <source>
        <strain evidence="2 3">S276</strain>
    </source>
</reference>
<organism evidence="2 3">
    <name type="scientific">Chara braunii</name>
    <name type="common">Braun's stonewort</name>
    <dbReference type="NCBI Taxonomy" id="69332"/>
    <lineage>
        <taxon>Eukaryota</taxon>
        <taxon>Viridiplantae</taxon>
        <taxon>Streptophyta</taxon>
        <taxon>Charophyceae</taxon>
        <taxon>Charales</taxon>
        <taxon>Characeae</taxon>
        <taxon>Chara</taxon>
    </lineage>
</organism>
<dbReference type="AlphaFoldDB" id="A0A388K6M9"/>
<dbReference type="EMBL" id="BFEA01000064">
    <property type="protein sequence ID" value="GBG65691.1"/>
    <property type="molecule type" value="Genomic_DNA"/>
</dbReference>
<keyword evidence="3" id="KW-1185">Reference proteome</keyword>
<name>A0A388K6M9_CHABU</name>
<accession>A0A388K6M9</accession>
<sequence length="138" mass="16414">MCENLRDTQAGAIVKARREEVMSKQQESKGLTRVIKIRMWTFNRREEFGRGEHRPYLCVISNLLRSSSIVVTIFCMHGSSRGEGGEEEKKEEEEKEQEEEEEKEQEQEKEKEEEKEKEKEEEKEQEEEEEEEEEEGIA</sequence>
<comment type="caution">
    <text evidence="2">The sequence shown here is derived from an EMBL/GenBank/DDBJ whole genome shotgun (WGS) entry which is preliminary data.</text>
</comment>
<evidence type="ECO:0000313" key="3">
    <source>
        <dbReference type="Proteomes" id="UP000265515"/>
    </source>
</evidence>
<evidence type="ECO:0000256" key="1">
    <source>
        <dbReference type="SAM" id="MobiDB-lite"/>
    </source>
</evidence>
<gene>
    <name evidence="2" type="ORF">CBR_g51991</name>
</gene>
<dbReference type="Gramene" id="GBG65691">
    <property type="protein sequence ID" value="GBG65691"/>
    <property type="gene ID" value="CBR_g51991"/>
</dbReference>
<evidence type="ECO:0000313" key="2">
    <source>
        <dbReference type="EMBL" id="GBG65691.1"/>
    </source>
</evidence>
<dbReference type="Proteomes" id="UP000265515">
    <property type="component" value="Unassembled WGS sequence"/>
</dbReference>
<proteinExistence type="predicted"/>